<evidence type="ECO:0000313" key="1">
    <source>
        <dbReference type="EMBL" id="MPD02021.1"/>
    </source>
</evidence>
<dbReference type="EMBL" id="VSRR010129596">
    <property type="protein sequence ID" value="MPD02021.1"/>
    <property type="molecule type" value="Genomic_DNA"/>
</dbReference>
<keyword evidence="2" id="KW-1185">Reference proteome</keyword>
<dbReference type="AlphaFoldDB" id="A0A5B7JYZ7"/>
<sequence length="125" mass="13007">MSVNDPQREGIKSAVLACFTSPHLGFNDRTAAVRFGSVARRAHLAPPSSHPACDSAALAEGEGWRDEGTPPLLLPLPPLSQGNGTAYKITVYKVTGAAWKSLTAWLSLGQPRRCGGGGLEAVAGI</sequence>
<accession>A0A5B7JYZ7</accession>
<reference evidence="1 2" key="1">
    <citation type="submission" date="2019-05" db="EMBL/GenBank/DDBJ databases">
        <title>Another draft genome of Portunus trituberculatus and its Hox gene families provides insights of decapod evolution.</title>
        <authorList>
            <person name="Jeong J.-H."/>
            <person name="Song I."/>
            <person name="Kim S."/>
            <person name="Choi T."/>
            <person name="Kim D."/>
            <person name="Ryu S."/>
            <person name="Kim W."/>
        </authorList>
    </citation>
    <scope>NUCLEOTIDE SEQUENCE [LARGE SCALE GENOMIC DNA]</scope>
    <source>
        <tissue evidence="1">Muscle</tissue>
    </source>
</reference>
<evidence type="ECO:0000313" key="2">
    <source>
        <dbReference type="Proteomes" id="UP000324222"/>
    </source>
</evidence>
<name>A0A5B7JYZ7_PORTR</name>
<protein>
    <submittedName>
        <fullName evidence="1">Uncharacterized protein</fullName>
    </submittedName>
</protein>
<proteinExistence type="predicted"/>
<organism evidence="1 2">
    <name type="scientific">Portunus trituberculatus</name>
    <name type="common">Swimming crab</name>
    <name type="synonym">Neptunus trituberculatus</name>
    <dbReference type="NCBI Taxonomy" id="210409"/>
    <lineage>
        <taxon>Eukaryota</taxon>
        <taxon>Metazoa</taxon>
        <taxon>Ecdysozoa</taxon>
        <taxon>Arthropoda</taxon>
        <taxon>Crustacea</taxon>
        <taxon>Multicrustacea</taxon>
        <taxon>Malacostraca</taxon>
        <taxon>Eumalacostraca</taxon>
        <taxon>Eucarida</taxon>
        <taxon>Decapoda</taxon>
        <taxon>Pleocyemata</taxon>
        <taxon>Brachyura</taxon>
        <taxon>Eubrachyura</taxon>
        <taxon>Portunoidea</taxon>
        <taxon>Portunidae</taxon>
        <taxon>Portuninae</taxon>
        <taxon>Portunus</taxon>
    </lineage>
</organism>
<dbReference type="Proteomes" id="UP000324222">
    <property type="component" value="Unassembled WGS sequence"/>
</dbReference>
<comment type="caution">
    <text evidence="1">The sequence shown here is derived from an EMBL/GenBank/DDBJ whole genome shotgun (WGS) entry which is preliminary data.</text>
</comment>
<gene>
    <name evidence="1" type="ORF">E2C01_097576</name>
</gene>